<gene>
    <name evidence="2" type="ORF">GGQ59_001530</name>
</gene>
<reference evidence="2 3" key="1">
    <citation type="submission" date="2020-08" db="EMBL/GenBank/DDBJ databases">
        <title>Genomic Encyclopedia of Type Strains, Phase IV (KMG-IV): sequencing the most valuable type-strain genomes for metagenomic binning, comparative biology and taxonomic classification.</title>
        <authorList>
            <person name="Goeker M."/>
        </authorList>
    </citation>
    <scope>NUCLEOTIDE SEQUENCE [LARGE SCALE GENOMIC DNA]</scope>
    <source>
        <strain evidence="2 3">DSM 102850</strain>
    </source>
</reference>
<dbReference type="Pfam" id="PF07362">
    <property type="entry name" value="CcdA"/>
    <property type="match status" value="1"/>
</dbReference>
<proteinExistence type="predicted"/>
<protein>
    <submittedName>
        <fullName evidence="2">Antitoxin CcdA</fullName>
    </submittedName>
</protein>
<dbReference type="Proteomes" id="UP000563524">
    <property type="component" value="Unassembled WGS sequence"/>
</dbReference>
<evidence type="ECO:0000313" key="2">
    <source>
        <dbReference type="EMBL" id="MBB4659016.1"/>
    </source>
</evidence>
<evidence type="ECO:0000313" key="3">
    <source>
        <dbReference type="Proteomes" id="UP000563524"/>
    </source>
</evidence>
<keyword evidence="1" id="KW-1277">Toxin-antitoxin system</keyword>
<evidence type="ECO:0000256" key="1">
    <source>
        <dbReference type="ARBA" id="ARBA00022649"/>
    </source>
</evidence>
<comment type="caution">
    <text evidence="2">The sequence shown here is derived from an EMBL/GenBank/DDBJ whole genome shotgun (WGS) entry which is preliminary data.</text>
</comment>
<dbReference type="RefSeq" id="WP_183817178.1">
    <property type="nucleotide sequence ID" value="NZ_JACHOB010000002.1"/>
</dbReference>
<accession>A0A840I1X5</accession>
<keyword evidence="3" id="KW-1185">Reference proteome</keyword>
<name>A0A840I1X5_9PROT</name>
<sequence length="81" mass="9027">MNIETTARRRPVNLSIREDVIAEAKALSLNASQAAEAGIAAAVKRAKEEAWLRDNAESIKAHNERLARDGLLLRSHWLPRD</sequence>
<dbReference type="AlphaFoldDB" id="A0A840I1X5"/>
<dbReference type="InterPro" id="IPR009956">
    <property type="entry name" value="Post-segregation_anti-tox_CcdA"/>
</dbReference>
<dbReference type="EMBL" id="JACHOB010000002">
    <property type="protein sequence ID" value="MBB4659016.1"/>
    <property type="molecule type" value="Genomic_DNA"/>
</dbReference>
<organism evidence="2 3">
    <name type="scientific">Parvularcula dongshanensis</name>
    <dbReference type="NCBI Taxonomy" id="1173995"/>
    <lineage>
        <taxon>Bacteria</taxon>
        <taxon>Pseudomonadati</taxon>
        <taxon>Pseudomonadota</taxon>
        <taxon>Alphaproteobacteria</taxon>
        <taxon>Parvularculales</taxon>
        <taxon>Parvularculaceae</taxon>
        <taxon>Parvularcula</taxon>
    </lineage>
</organism>